<dbReference type="InterPro" id="IPR054664">
    <property type="entry name" value="Alr0857-like"/>
</dbReference>
<gene>
    <name evidence="1" type="ORF">HPC62_00745</name>
</gene>
<sequence length="127" mass="13862">MLKLTYTDAEVYIEVLSTPIETAIAQRVTLALRCGETLHVTPNSASFLLAAHLPQLAQLQQLLKQHSGAIALAMADADWVEITLYGSWLSSSPYAHEGVFLIALPAAIERLIYQLWQASVCVQGVRG</sequence>
<dbReference type="EMBL" id="CP053661">
    <property type="protein sequence ID" value="QKD80893.1"/>
    <property type="molecule type" value="Genomic_DNA"/>
</dbReference>
<proteinExistence type="predicted"/>
<name>A0A6M8BC67_9CYAN</name>
<evidence type="ECO:0000313" key="2">
    <source>
        <dbReference type="Proteomes" id="UP000505210"/>
    </source>
</evidence>
<dbReference type="AlphaFoldDB" id="A0A6M8BC67"/>
<keyword evidence="2" id="KW-1185">Reference proteome</keyword>
<accession>A0A6M8BC67</accession>
<dbReference type="KEGG" id="theu:HPC62_00745"/>
<dbReference type="RefSeq" id="WP_172353321.1">
    <property type="nucleotide sequence ID" value="NZ_CP053661.1"/>
</dbReference>
<evidence type="ECO:0000313" key="1">
    <source>
        <dbReference type="EMBL" id="QKD80893.1"/>
    </source>
</evidence>
<dbReference type="NCBIfam" id="NF045647">
    <property type="entry name" value="alr0857_fam"/>
    <property type="match status" value="1"/>
</dbReference>
<dbReference type="Proteomes" id="UP000505210">
    <property type="component" value="Chromosome"/>
</dbReference>
<organism evidence="1 2">
    <name type="scientific">Thermoleptolyngbya sichuanensis A183</name>
    <dbReference type="NCBI Taxonomy" id="2737172"/>
    <lineage>
        <taxon>Bacteria</taxon>
        <taxon>Bacillati</taxon>
        <taxon>Cyanobacteriota</taxon>
        <taxon>Cyanophyceae</taxon>
        <taxon>Oculatellales</taxon>
        <taxon>Oculatellaceae</taxon>
        <taxon>Thermoleptolyngbya</taxon>
        <taxon>Thermoleptolyngbya sichuanensis</taxon>
    </lineage>
</organism>
<reference evidence="1 2" key="1">
    <citation type="submission" date="2020-05" db="EMBL/GenBank/DDBJ databases">
        <title>Complete genome sequence of of a novel Thermoleptolyngbya strain isolated from hot springs of Ganzi, Sichuan China.</title>
        <authorList>
            <person name="Tang J."/>
            <person name="Daroch M."/>
            <person name="Li L."/>
            <person name="Waleron K."/>
            <person name="Waleron M."/>
            <person name="Waleron M."/>
        </authorList>
    </citation>
    <scope>NUCLEOTIDE SEQUENCE [LARGE SCALE GENOMIC DNA]</scope>
    <source>
        <strain evidence="1 2">PKUAC-SCTA183</strain>
    </source>
</reference>
<protein>
    <submittedName>
        <fullName evidence="1">Uncharacterized protein</fullName>
    </submittedName>
</protein>